<organism evidence="1 2">
    <name type="scientific">Sphaerodactylus townsendi</name>
    <dbReference type="NCBI Taxonomy" id="933632"/>
    <lineage>
        <taxon>Eukaryota</taxon>
        <taxon>Metazoa</taxon>
        <taxon>Chordata</taxon>
        <taxon>Craniata</taxon>
        <taxon>Vertebrata</taxon>
        <taxon>Euteleostomi</taxon>
        <taxon>Lepidosauria</taxon>
        <taxon>Squamata</taxon>
        <taxon>Bifurcata</taxon>
        <taxon>Gekkota</taxon>
        <taxon>Sphaerodactylidae</taxon>
        <taxon>Sphaerodactylus</taxon>
    </lineage>
</organism>
<keyword evidence="2" id="KW-1185">Reference proteome</keyword>
<dbReference type="EMBL" id="CM037618">
    <property type="protein sequence ID" value="KAH8000692.1"/>
    <property type="molecule type" value="Genomic_DNA"/>
</dbReference>
<comment type="caution">
    <text evidence="1">The sequence shown here is derived from an EMBL/GenBank/DDBJ whole genome shotgun (WGS) entry which is preliminary data.</text>
</comment>
<evidence type="ECO:0000313" key="1">
    <source>
        <dbReference type="EMBL" id="KAH8000692.1"/>
    </source>
</evidence>
<evidence type="ECO:0000313" key="2">
    <source>
        <dbReference type="Proteomes" id="UP000827872"/>
    </source>
</evidence>
<dbReference type="Proteomes" id="UP000827872">
    <property type="component" value="Linkage Group LG05"/>
</dbReference>
<name>A0ACB8F6N0_9SAUR</name>
<protein>
    <submittedName>
        <fullName evidence="1">Uncharacterized protein</fullName>
    </submittedName>
</protein>
<reference evidence="1" key="1">
    <citation type="submission" date="2021-08" db="EMBL/GenBank/DDBJ databases">
        <title>The first chromosome-level gecko genome reveals the dynamic sex chromosomes of Neotropical dwarf geckos (Sphaerodactylidae: Sphaerodactylus).</title>
        <authorList>
            <person name="Pinto B.J."/>
            <person name="Keating S.E."/>
            <person name="Gamble T."/>
        </authorList>
    </citation>
    <scope>NUCLEOTIDE SEQUENCE</scope>
    <source>
        <strain evidence="1">TG3544</strain>
    </source>
</reference>
<gene>
    <name evidence="1" type="ORF">K3G42_027681</name>
</gene>
<sequence length="88" mass="9369">MPARPWWPVAVGLGWLLVAASGAEGGCAELGQCCPGRSLACVSSGWRPDGSHGPCFCDRACRDTLDCCHDYREVCPGMSYLLLAIKLP</sequence>
<accession>A0ACB8F6N0</accession>
<proteinExistence type="predicted"/>